<dbReference type="Pfam" id="PF05159">
    <property type="entry name" value="Capsule_synth"/>
    <property type="match status" value="4"/>
</dbReference>
<accession>A0A212LGE5</accession>
<dbReference type="InterPro" id="IPR007833">
    <property type="entry name" value="Capsule_polysaccharide_synth"/>
</dbReference>
<dbReference type="GO" id="GO:0015774">
    <property type="term" value="P:polysaccharide transport"/>
    <property type="evidence" value="ECO:0007669"/>
    <property type="project" value="InterPro"/>
</dbReference>
<dbReference type="GO" id="GO:0000271">
    <property type="term" value="P:polysaccharide biosynthetic process"/>
    <property type="evidence" value="ECO:0007669"/>
    <property type="project" value="InterPro"/>
</dbReference>
<proteinExistence type="predicted"/>
<sequence>MVGWGRKVSGQRAMETAAKIGASVLLLEDGFLRSVERDDPSLSVVLDTEGIYYDATASSTLESLIARSLTEEERQRAQRLMAAWRRSRLSKYNFAREYQGELPERYVLLIDQVAGDLSIARGLADAASFARLLDNALAENPDLTVVVKVHPDIRVKARAGHFDIPRLEAMARVRVVDEPCHPVRLIEGAEAVYTVTSQVGFEALIWGKRVRCLGMPFYAGWGLTEDDVTPPARRTSVSLEQLVFAALVRYPRYVDPERCAPCEAETAMAHIALQREMRSRFPSVIHAVGFSAWKKPILTRFLAGSKLIFVRSPDAVPEQATVAVWGAETPQGLPASAKVLHVEDGFLRSSGLGADLVRPMSWVIDDLGIYYDATRPSRLERVLQTTEFDADLLRRAEALRATIVAEGVTKYNLAGRPWRRPIGDRRVILVPGQVETDASIRLGGVGIRTNLALLKAVRAANPEAYIVYKPHPDVVSGLRSRGGDEAEAPLFSDEIVTDGDTLSMLAEVDEVHTITSLMGFEALIRELTVVCYGQPFYAGWGLTRDVFPNPRRTRRLSIGELVAAALIIYPSYVSHVTNAFTCPERIIEELSAWRRRGPSTMPLWRRGLRFFLRLWSRRQGR</sequence>
<protein>
    <submittedName>
        <fullName evidence="1">Capsule polysaccharide export protein KpsC</fullName>
    </submittedName>
</protein>
<name>A0A212LGE5_9HYPH</name>
<dbReference type="EMBL" id="FMJD01000008">
    <property type="protein sequence ID" value="SCM76459.1"/>
    <property type="molecule type" value="Genomic_DNA"/>
</dbReference>
<reference evidence="1" key="1">
    <citation type="submission" date="2016-08" db="EMBL/GenBank/DDBJ databases">
        <authorList>
            <person name="Seilhamer J.J."/>
        </authorList>
    </citation>
    <scope>NUCLEOTIDE SEQUENCE</scope>
    <source>
        <strain evidence="1">86</strain>
    </source>
</reference>
<dbReference type="CDD" id="cd16440">
    <property type="entry name" value="beta_Kdo_transferase_KpsC_1"/>
    <property type="match status" value="1"/>
</dbReference>
<dbReference type="RefSeq" id="WP_288196630.1">
    <property type="nucleotide sequence ID" value="NZ_LT608334.1"/>
</dbReference>
<dbReference type="AlphaFoldDB" id="A0A212LGE5"/>
<gene>
    <name evidence="1" type="primary">kpsC</name>
    <name evidence="1" type="ORF">KL86PLE_40264</name>
</gene>
<evidence type="ECO:0000313" key="1">
    <source>
        <dbReference type="EMBL" id="SCM76459.1"/>
    </source>
</evidence>
<dbReference type="CDD" id="cd16439">
    <property type="entry name" value="beta_Kdo_transferase_KpsC_2"/>
    <property type="match status" value="1"/>
</dbReference>
<organism evidence="1">
    <name type="scientific">uncultured Pleomorphomonas sp</name>
    <dbReference type="NCBI Taxonomy" id="442121"/>
    <lineage>
        <taxon>Bacteria</taxon>
        <taxon>Pseudomonadati</taxon>
        <taxon>Pseudomonadota</taxon>
        <taxon>Alphaproteobacteria</taxon>
        <taxon>Hyphomicrobiales</taxon>
        <taxon>Pleomorphomonadaceae</taxon>
        <taxon>Pleomorphomonas</taxon>
        <taxon>environmental samples</taxon>
    </lineage>
</organism>